<evidence type="ECO:0000313" key="1">
    <source>
        <dbReference type="EMBL" id="AUR87227.1"/>
    </source>
</evidence>
<evidence type="ECO:0000313" key="2">
    <source>
        <dbReference type="Proteomes" id="UP000259765"/>
    </source>
</evidence>
<sequence length="102" mass="11831">MHNARFMLIEGESRYNLTRTTWVIISSSNKVARILKAAELDPLVNNGTVRPNNFGNYDNRHALHTPEGQILTLHRVIGHHGYFRTLEDVRDYIQMLELMDNV</sequence>
<protein>
    <submittedName>
        <fullName evidence="1">Uncharacterized protein</fullName>
    </submittedName>
</protein>
<dbReference type="Proteomes" id="UP000259765">
    <property type="component" value="Segment"/>
</dbReference>
<accession>A0A2I7R0Q3</accession>
<keyword evidence="2" id="KW-1185">Reference proteome</keyword>
<organism evidence="1 2">
    <name type="scientific">Vibrio phage 1.097.O._10N.286.49.B3</name>
    <dbReference type="NCBI Taxonomy" id="1881383"/>
    <lineage>
        <taxon>Viruses</taxon>
        <taxon>Duplodnaviria</taxon>
        <taxon>Heunggongvirae</taxon>
        <taxon>Uroviricota</taxon>
        <taxon>Caudoviricetes</taxon>
        <taxon>Schitoviridae</taxon>
        <taxon>Pontosvirinae</taxon>
        <taxon>Dorisvirus</taxon>
        <taxon>Dorisvirus 49B3</taxon>
    </lineage>
</organism>
<dbReference type="EMBL" id="MG592470">
    <property type="protein sequence ID" value="AUR87227.1"/>
    <property type="molecule type" value="Genomic_DNA"/>
</dbReference>
<proteinExistence type="predicted"/>
<reference evidence="1 2" key="1">
    <citation type="submission" date="2017-11" db="EMBL/GenBank/DDBJ databases">
        <title>A major lineage of nontailed dsDNA viruses as unrecognized killers of marine bacteria.</title>
        <authorList>
            <person name="Kauffman K.M."/>
            <person name="Hussain F.A."/>
            <person name="Yang J."/>
            <person name="Arevalo P."/>
            <person name="Brown J.M."/>
            <person name="Chang W.K."/>
            <person name="VanInsberghe D."/>
            <person name="Elsherbini J."/>
            <person name="Cutler M.B."/>
            <person name="Kelly L."/>
            <person name="Polz M.F."/>
        </authorList>
    </citation>
    <scope>NUCLEOTIDE SEQUENCE [LARGE SCALE GENOMIC DNA]</scope>
</reference>
<gene>
    <name evidence="1" type="ORF">NVP1097O_81</name>
</gene>
<name>A0A2I7R0Q3_9CAUD</name>